<feature type="domain" description="WSC" evidence="3">
    <location>
        <begin position="156"/>
        <end position="251"/>
    </location>
</feature>
<evidence type="ECO:0000313" key="4">
    <source>
        <dbReference type="EMBL" id="WRT67402.1"/>
    </source>
</evidence>
<evidence type="ECO:0000256" key="1">
    <source>
        <dbReference type="ARBA" id="ARBA00022737"/>
    </source>
</evidence>
<feature type="compositionally biased region" description="Low complexity" evidence="2">
    <location>
        <begin position="30"/>
        <end position="55"/>
    </location>
</feature>
<dbReference type="SMART" id="SM00321">
    <property type="entry name" value="WSC"/>
    <property type="match status" value="1"/>
</dbReference>
<dbReference type="PANTHER" id="PTHR45964">
    <property type="entry name" value="WSCD FAMILY MEMBER CG9164"/>
    <property type="match status" value="1"/>
</dbReference>
<dbReference type="Pfam" id="PF01822">
    <property type="entry name" value="WSC"/>
    <property type="match status" value="1"/>
</dbReference>
<feature type="region of interest" description="Disordered" evidence="2">
    <location>
        <begin position="1"/>
        <end position="55"/>
    </location>
</feature>
<gene>
    <name evidence="4" type="ORF">IL334_004373</name>
</gene>
<sequence length="342" mass="35431">MAFGWAGSSWSPWSSWLGSTSDSDSDSDTDGNSSSNSDPATTSTTIVQTSTSTIPIPVIQSTTSKIIVATLPPALVPASSPKPSTTQRSLSSLKASSTTPIQAIQTSSSQRPSSSPTASSAPSQPSAPSSITAQSAQTTASSPTSSAIVVEAIPDEWEYWGCIPNVNGIPVLNTTYATSDELTPSLCLTACSACQYHFAGLQNGNACFCGSSITSSSISKSSTDFTCLKACTGDPGSICGGSTSMSFYRLKPYNPDSTYNDESTSTSSGFGTGGGSMTVIARLPEFTGTLMEYGDPRFKNPKDSIMFGETMKISSSESRESMMSGSTLGIAILSICFVNILR</sequence>
<proteinExistence type="predicted"/>
<name>A0ABZ1D050_9TREE</name>
<dbReference type="PANTHER" id="PTHR45964:SF9">
    <property type="entry name" value="SULFOTRANSFERASE"/>
    <property type="match status" value="1"/>
</dbReference>
<dbReference type="EMBL" id="CP141885">
    <property type="protein sequence ID" value="WRT67402.1"/>
    <property type="molecule type" value="Genomic_DNA"/>
</dbReference>
<feature type="compositionally biased region" description="Low complexity" evidence="2">
    <location>
        <begin position="8"/>
        <end position="22"/>
    </location>
</feature>
<protein>
    <recommendedName>
        <fullName evidence="3">WSC domain-containing protein</fullName>
    </recommendedName>
</protein>
<feature type="compositionally biased region" description="Polar residues" evidence="2">
    <location>
        <begin position="81"/>
        <end position="102"/>
    </location>
</feature>
<dbReference type="Proteomes" id="UP001329825">
    <property type="component" value="Chromosome 5"/>
</dbReference>
<dbReference type="InterPro" id="IPR051589">
    <property type="entry name" value="Sialate-O-sulfotransferase"/>
</dbReference>
<reference evidence="4 5" key="1">
    <citation type="submission" date="2024-01" db="EMBL/GenBank/DDBJ databases">
        <title>Comparative genomics of Cryptococcus and Kwoniella reveals pathogenesis evolution and contrasting modes of karyotype evolution via chromosome fusion or intercentromeric recombination.</title>
        <authorList>
            <person name="Coelho M.A."/>
            <person name="David-Palma M."/>
            <person name="Shea T."/>
            <person name="Bowers K."/>
            <person name="McGinley-Smith S."/>
            <person name="Mohammad A.W."/>
            <person name="Gnirke A."/>
            <person name="Yurkov A.M."/>
            <person name="Nowrousian M."/>
            <person name="Sun S."/>
            <person name="Cuomo C.A."/>
            <person name="Heitman J."/>
        </authorList>
    </citation>
    <scope>NUCLEOTIDE SEQUENCE [LARGE SCALE GENOMIC DNA]</scope>
    <source>
        <strain evidence="4">CBS 11374</strain>
    </source>
</reference>
<dbReference type="GeneID" id="87956504"/>
<dbReference type="RefSeq" id="XP_062792142.1">
    <property type="nucleotide sequence ID" value="XM_062936091.1"/>
</dbReference>
<dbReference type="PROSITE" id="PS51212">
    <property type="entry name" value="WSC"/>
    <property type="match status" value="1"/>
</dbReference>
<feature type="region of interest" description="Disordered" evidence="2">
    <location>
        <begin position="74"/>
        <end position="139"/>
    </location>
</feature>
<keyword evidence="5" id="KW-1185">Reference proteome</keyword>
<evidence type="ECO:0000313" key="5">
    <source>
        <dbReference type="Proteomes" id="UP001329825"/>
    </source>
</evidence>
<evidence type="ECO:0000256" key="2">
    <source>
        <dbReference type="SAM" id="MobiDB-lite"/>
    </source>
</evidence>
<keyword evidence="1" id="KW-0677">Repeat</keyword>
<accession>A0ABZ1D050</accession>
<organism evidence="4 5">
    <name type="scientific">Kwoniella shivajii</name>
    <dbReference type="NCBI Taxonomy" id="564305"/>
    <lineage>
        <taxon>Eukaryota</taxon>
        <taxon>Fungi</taxon>
        <taxon>Dikarya</taxon>
        <taxon>Basidiomycota</taxon>
        <taxon>Agaricomycotina</taxon>
        <taxon>Tremellomycetes</taxon>
        <taxon>Tremellales</taxon>
        <taxon>Cryptococcaceae</taxon>
        <taxon>Kwoniella</taxon>
    </lineage>
</organism>
<dbReference type="InterPro" id="IPR002889">
    <property type="entry name" value="WSC_carb-bd"/>
</dbReference>
<feature type="compositionally biased region" description="Low complexity" evidence="2">
    <location>
        <begin position="103"/>
        <end position="139"/>
    </location>
</feature>
<evidence type="ECO:0000259" key="3">
    <source>
        <dbReference type="PROSITE" id="PS51212"/>
    </source>
</evidence>